<proteinExistence type="inferred from homology"/>
<feature type="domain" description="Prokaryotic-type class I peptide chain release factors" evidence="3">
    <location>
        <begin position="16"/>
        <end position="32"/>
    </location>
</feature>
<reference evidence="4 5" key="1">
    <citation type="submission" date="2024-05" db="EMBL/GenBank/DDBJ databases">
        <authorList>
            <person name="Duchaud E."/>
        </authorList>
    </citation>
    <scope>NUCLEOTIDE SEQUENCE [LARGE SCALE GENOMIC DNA]</scope>
    <source>
        <strain evidence="4">Ena-SAMPLE-TAB-13-05-2024-13:56:06:370-140302</strain>
    </source>
</reference>
<comment type="similarity">
    <text evidence="1">Belongs to the prokaryotic/mitochondrial release factor family.</text>
</comment>
<comment type="caution">
    <text evidence="4">The sequence shown here is derived from an EMBL/GenBank/DDBJ whole genome shotgun (WGS) entry which is preliminary data.</text>
</comment>
<name>A0ABP1EUR7_9FLAO</name>
<evidence type="ECO:0000313" key="4">
    <source>
        <dbReference type="EMBL" id="CAL2088920.1"/>
    </source>
</evidence>
<sequence length="134" mass="15380">MDKSIIQTEIQFKAIRSSGPGGQHVNKVASKVELYFDIQNSQGLTSREKEIITTKLANRISKNGQLLLYSQESRSQHKNKEVVTQQLFQLLISSLIQPKKRRSTKPTRSSLVKKAKNKQKHSLKKQLRRKPNLD</sequence>
<dbReference type="InterPro" id="IPR000352">
    <property type="entry name" value="Pep_chain_release_fac_I"/>
</dbReference>
<evidence type="ECO:0000256" key="2">
    <source>
        <dbReference type="SAM" id="MobiDB-lite"/>
    </source>
</evidence>
<dbReference type="RefSeq" id="WP_348712597.1">
    <property type="nucleotide sequence ID" value="NZ_CAXIXY010000005.1"/>
</dbReference>
<dbReference type="EMBL" id="CAXIXY010000005">
    <property type="protein sequence ID" value="CAL2088920.1"/>
    <property type="molecule type" value="Genomic_DNA"/>
</dbReference>
<protein>
    <submittedName>
        <fullName evidence="4">Ribosome-associated protein</fullName>
    </submittedName>
</protein>
<evidence type="ECO:0000313" key="5">
    <source>
        <dbReference type="Proteomes" id="UP001497416"/>
    </source>
</evidence>
<dbReference type="NCBIfam" id="NF006718">
    <property type="entry name" value="PRK09256.1"/>
    <property type="match status" value="1"/>
</dbReference>
<dbReference type="Gene3D" id="3.30.160.20">
    <property type="match status" value="1"/>
</dbReference>
<dbReference type="Proteomes" id="UP001497416">
    <property type="component" value="Unassembled WGS sequence"/>
</dbReference>
<dbReference type="PROSITE" id="PS00745">
    <property type="entry name" value="RF_PROK_I"/>
    <property type="match status" value="1"/>
</dbReference>
<dbReference type="InterPro" id="IPR045853">
    <property type="entry name" value="Pep_chain_release_fac_I_sf"/>
</dbReference>
<organism evidence="4 5">
    <name type="scientific">Tenacibaculum platacis</name>
    <dbReference type="NCBI Taxonomy" id="3137852"/>
    <lineage>
        <taxon>Bacteria</taxon>
        <taxon>Pseudomonadati</taxon>
        <taxon>Bacteroidota</taxon>
        <taxon>Flavobacteriia</taxon>
        <taxon>Flavobacteriales</taxon>
        <taxon>Flavobacteriaceae</taxon>
        <taxon>Tenacibaculum</taxon>
    </lineage>
</organism>
<dbReference type="PANTHER" id="PTHR47814:SF1">
    <property type="entry name" value="PEPTIDYL-TRNA HYDROLASE ARFB"/>
    <property type="match status" value="1"/>
</dbReference>
<dbReference type="Pfam" id="PF00472">
    <property type="entry name" value="RF-1"/>
    <property type="match status" value="1"/>
</dbReference>
<dbReference type="PANTHER" id="PTHR47814">
    <property type="entry name" value="PEPTIDYL-TRNA HYDROLASE ARFB"/>
    <property type="match status" value="1"/>
</dbReference>
<gene>
    <name evidence="4" type="ORF">T190607A01A_30216</name>
</gene>
<feature type="region of interest" description="Disordered" evidence="2">
    <location>
        <begin position="99"/>
        <end position="134"/>
    </location>
</feature>
<evidence type="ECO:0000256" key="1">
    <source>
        <dbReference type="ARBA" id="ARBA00010835"/>
    </source>
</evidence>
<accession>A0ABP1EUR7</accession>
<keyword evidence="5" id="KW-1185">Reference proteome</keyword>
<dbReference type="SUPFAM" id="SSF75620">
    <property type="entry name" value="Release factor"/>
    <property type="match status" value="1"/>
</dbReference>
<evidence type="ECO:0000259" key="3">
    <source>
        <dbReference type="PROSITE" id="PS00745"/>
    </source>
</evidence>